<sequence>MASDSTPPADAVNTAIGSVSVLSEDSRRRMFVFIRRAGRAVTRDEAAASVGISRKLAAFHLDKLVDAGLLRARYETPGGIRKVGRRPKVYEPSDAQITVSIPERRHELLADLLLDAVLTEGADENAAQAAVRAAERRGRRMGEAARDETRPGRLGPERGLTVCERLLDEYGYEPVRAAPTELRLRNCPFHPLTAKAPDLVCGMNHAFLAGYVNGLEVNGVRAVLAPEPGECCVRLGPGDTERDDGGGPLARR</sequence>
<dbReference type="InterPro" id="IPR036388">
    <property type="entry name" value="WH-like_DNA-bd_sf"/>
</dbReference>
<feature type="region of interest" description="Disordered" evidence="1">
    <location>
        <begin position="135"/>
        <end position="155"/>
    </location>
</feature>
<organism evidence="2 3">
    <name type="scientific">Streptomyces endocoffeicus</name>
    <dbReference type="NCBI Taxonomy" id="2898945"/>
    <lineage>
        <taxon>Bacteria</taxon>
        <taxon>Bacillati</taxon>
        <taxon>Actinomycetota</taxon>
        <taxon>Actinomycetes</taxon>
        <taxon>Kitasatosporales</taxon>
        <taxon>Streptomycetaceae</taxon>
        <taxon>Streptomyces</taxon>
    </lineage>
</organism>
<comment type="caution">
    <text evidence="2">The sequence shown here is derived from an EMBL/GenBank/DDBJ whole genome shotgun (WGS) entry which is preliminary data.</text>
</comment>
<evidence type="ECO:0000256" key="1">
    <source>
        <dbReference type="SAM" id="MobiDB-lite"/>
    </source>
</evidence>
<feature type="compositionally biased region" description="Basic and acidic residues" evidence="1">
    <location>
        <begin position="135"/>
        <end position="151"/>
    </location>
</feature>
<dbReference type="Proteomes" id="UP000621510">
    <property type="component" value="Unassembled WGS sequence"/>
</dbReference>
<keyword evidence="3" id="KW-1185">Reference proteome</keyword>
<reference evidence="2 3" key="1">
    <citation type="submission" date="2021-01" db="EMBL/GenBank/DDBJ databases">
        <title>WGS of actinomycetes isolated from Thailand.</title>
        <authorList>
            <person name="Thawai C."/>
        </authorList>
    </citation>
    <scope>NUCLEOTIDE SEQUENCE [LARGE SCALE GENOMIC DNA]</scope>
    <source>
        <strain evidence="2 3">CA3R110</strain>
    </source>
</reference>
<evidence type="ECO:0000313" key="2">
    <source>
        <dbReference type="EMBL" id="MBL1111082.1"/>
    </source>
</evidence>
<evidence type="ECO:0000313" key="3">
    <source>
        <dbReference type="Proteomes" id="UP000621510"/>
    </source>
</evidence>
<dbReference type="SUPFAM" id="SSF46785">
    <property type="entry name" value="Winged helix' DNA-binding domain"/>
    <property type="match status" value="1"/>
</dbReference>
<name>A0ABS1PG99_9ACTN</name>
<dbReference type="RefSeq" id="WP_201846663.1">
    <property type="nucleotide sequence ID" value="NZ_JAERRG010000001.1"/>
</dbReference>
<dbReference type="InterPro" id="IPR036390">
    <property type="entry name" value="WH_DNA-bd_sf"/>
</dbReference>
<dbReference type="Gene3D" id="1.10.10.10">
    <property type="entry name" value="Winged helix-like DNA-binding domain superfamily/Winged helix DNA-binding domain"/>
    <property type="match status" value="1"/>
</dbReference>
<gene>
    <name evidence="2" type="ORF">JK364_01450</name>
</gene>
<protein>
    <submittedName>
        <fullName evidence="2">Transcriptional regulator</fullName>
    </submittedName>
</protein>
<dbReference type="CDD" id="cd00090">
    <property type="entry name" value="HTH_ARSR"/>
    <property type="match status" value="1"/>
</dbReference>
<dbReference type="InterPro" id="IPR011991">
    <property type="entry name" value="ArsR-like_HTH"/>
</dbReference>
<dbReference type="EMBL" id="JAERRG010000001">
    <property type="protein sequence ID" value="MBL1111082.1"/>
    <property type="molecule type" value="Genomic_DNA"/>
</dbReference>
<proteinExistence type="predicted"/>
<accession>A0ABS1PG99</accession>